<dbReference type="HOGENOM" id="CLU_1946254_0_0_0"/>
<dbReference type="AlphaFoldDB" id="F2NL40"/>
<keyword evidence="1" id="KW-1133">Transmembrane helix</keyword>
<evidence type="ECO:0000313" key="2">
    <source>
        <dbReference type="EMBL" id="AEB11443.1"/>
    </source>
</evidence>
<feature type="transmembrane region" description="Helical" evidence="1">
    <location>
        <begin position="87"/>
        <end position="107"/>
    </location>
</feature>
<evidence type="ECO:0000313" key="3">
    <source>
        <dbReference type="Proteomes" id="UP000007030"/>
    </source>
</evidence>
<reference evidence="2 3" key="1">
    <citation type="journal article" date="2012" name="Stand. Genomic Sci.">
        <title>Complete genome sequence of the aerobic, heterotroph Marinithermus hydrothermalis type strain (T1(T)) from a deep-sea hydrothermal vent chimney.</title>
        <authorList>
            <person name="Copeland A."/>
            <person name="Gu W."/>
            <person name="Yasawong M."/>
            <person name="Lapidus A."/>
            <person name="Lucas S."/>
            <person name="Deshpande S."/>
            <person name="Pagani I."/>
            <person name="Tapia R."/>
            <person name="Cheng J.F."/>
            <person name="Goodwin L.A."/>
            <person name="Pitluck S."/>
            <person name="Liolios K."/>
            <person name="Ivanova N."/>
            <person name="Mavromatis K."/>
            <person name="Mikhailova N."/>
            <person name="Pati A."/>
            <person name="Chen A."/>
            <person name="Palaniappan K."/>
            <person name="Land M."/>
            <person name="Pan C."/>
            <person name="Brambilla E.M."/>
            <person name="Rohde M."/>
            <person name="Tindall B.J."/>
            <person name="Sikorski J."/>
            <person name="Goker M."/>
            <person name="Detter J.C."/>
            <person name="Bristow J."/>
            <person name="Eisen J.A."/>
            <person name="Markowitz V."/>
            <person name="Hugenholtz P."/>
            <person name="Kyrpides N.C."/>
            <person name="Klenk H.P."/>
            <person name="Woyke T."/>
        </authorList>
    </citation>
    <scope>NUCLEOTIDE SEQUENCE [LARGE SCALE GENOMIC DNA]</scope>
    <source>
        <strain evidence="3">DSM 14884 / JCM 11576 / T1</strain>
    </source>
</reference>
<dbReference type="EMBL" id="CP002630">
    <property type="protein sequence ID" value="AEB11443.1"/>
    <property type="molecule type" value="Genomic_DNA"/>
</dbReference>
<feature type="transmembrane region" description="Helical" evidence="1">
    <location>
        <begin position="37"/>
        <end position="55"/>
    </location>
</feature>
<organism evidence="2 3">
    <name type="scientific">Marinithermus hydrothermalis (strain DSM 14884 / JCM 11576 / T1)</name>
    <dbReference type="NCBI Taxonomy" id="869210"/>
    <lineage>
        <taxon>Bacteria</taxon>
        <taxon>Thermotogati</taxon>
        <taxon>Deinococcota</taxon>
        <taxon>Deinococci</taxon>
        <taxon>Thermales</taxon>
        <taxon>Thermaceae</taxon>
        <taxon>Marinithermus</taxon>
    </lineage>
</organism>
<keyword evidence="3" id="KW-1185">Reference proteome</keyword>
<dbReference type="OrthoDB" id="26176at2"/>
<name>F2NL40_MARHT</name>
<keyword evidence="1" id="KW-0472">Membrane</keyword>
<sequence length="118" mass="13113">MGRTLAWGDALMIGAFAVLGLMAHGEAVSLAGILRNAAPIWLTWFLLAPFLRTYTRPGWRNLLLNWALAVPAGVWLRFMVLGRSFDLGFFIFLAVTLAVTLALLVAWRALAFRRLVRA</sequence>
<dbReference type="eggNOG" id="ENOG50332UD">
    <property type="taxonomic scope" value="Bacteria"/>
</dbReference>
<evidence type="ECO:0000256" key="1">
    <source>
        <dbReference type="SAM" id="Phobius"/>
    </source>
</evidence>
<feature type="transmembrane region" description="Helical" evidence="1">
    <location>
        <begin position="62"/>
        <end position="81"/>
    </location>
</feature>
<protein>
    <recommendedName>
        <fullName evidence="4">DUF3054 domain-containing protein</fullName>
    </recommendedName>
</protein>
<proteinExistence type="predicted"/>
<dbReference type="Pfam" id="PF11255">
    <property type="entry name" value="DUF3054"/>
    <property type="match status" value="1"/>
</dbReference>
<dbReference type="Proteomes" id="UP000007030">
    <property type="component" value="Chromosome"/>
</dbReference>
<dbReference type="STRING" id="869210.Marky_0693"/>
<dbReference type="KEGG" id="mhd:Marky_0693"/>
<accession>F2NL40</accession>
<keyword evidence="1" id="KW-0812">Transmembrane</keyword>
<dbReference type="InterPro" id="IPR021414">
    <property type="entry name" value="DUF3054"/>
</dbReference>
<dbReference type="RefSeq" id="WP_013703495.1">
    <property type="nucleotide sequence ID" value="NC_015387.1"/>
</dbReference>
<evidence type="ECO:0008006" key="4">
    <source>
        <dbReference type="Google" id="ProtNLM"/>
    </source>
</evidence>
<gene>
    <name evidence="2" type="ordered locus">Marky_0693</name>
</gene>